<name>A0A4C1T1P8_EUMVA</name>
<evidence type="ECO:0000256" key="1">
    <source>
        <dbReference type="SAM" id="MobiDB-lite"/>
    </source>
</evidence>
<sequence length="196" mass="22081">MWAGSRSPPARPLGRERKHLLVQRDFPNSEVSPPNPEARGLKPTQPTCCKFLGLHQRGFSISPEQLNPRAAFSLTQKNFGRTNKWTKYITGLIVGESFTSSFRTGHLAKCNEPVQLLLQLTSAKARLMSFVSQTVAGLSQRREEGPSQHCGHHHAHRRQLSRKHSLPERDPPERSRRNSLPEDPRVTGHPPPIPED</sequence>
<dbReference type="Proteomes" id="UP000299102">
    <property type="component" value="Unassembled WGS sequence"/>
</dbReference>
<reference evidence="2 3" key="1">
    <citation type="journal article" date="2019" name="Commun. Biol.">
        <title>The bagworm genome reveals a unique fibroin gene that provides high tensile strength.</title>
        <authorList>
            <person name="Kono N."/>
            <person name="Nakamura H."/>
            <person name="Ohtoshi R."/>
            <person name="Tomita M."/>
            <person name="Numata K."/>
            <person name="Arakawa K."/>
        </authorList>
    </citation>
    <scope>NUCLEOTIDE SEQUENCE [LARGE SCALE GENOMIC DNA]</scope>
</reference>
<comment type="caution">
    <text evidence="2">The sequence shown here is derived from an EMBL/GenBank/DDBJ whole genome shotgun (WGS) entry which is preliminary data.</text>
</comment>
<proteinExistence type="predicted"/>
<feature type="compositionally biased region" description="Basic residues" evidence="1">
    <location>
        <begin position="150"/>
        <end position="164"/>
    </location>
</feature>
<dbReference type="EMBL" id="BGZK01000030">
    <property type="protein sequence ID" value="GBP08342.1"/>
    <property type="molecule type" value="Genomic_DNA"/>
</dbReference>
<protein>
    <submittedName>
        <fullName evidence="2">Uncharacterized protein</fullName>
    </submittedName>
</protein>
<dbReference type="OrthoDB" id="410721at2759"/>
<feature type="compositionally biased region" description="Basic and acidic residues" evidence="1">
    <location>
        <begin position="165"/>
        <end position="186"/>
    </location>
</feature>
<accession>A0A4C1T1P8</accession>
<feature type="region of interest" description="Disordered" evidence="1">
    <location>
        <begin position="138"/>
        <end position="196"/>
    </location>
</feature>
<organism evidence="2 3">
    <name type="scientific">Eumeta variegata</name>
    <name type="common">Bagworm moth</name>
    <name type="synonym">Eumeta japonica</name>
    <dbReference type="NCBI Taxonomy" id="151549"/>
    <lineage>
        <taxon>Eukaryota</taxon>
        <taxon>Metazoa</taxon>
        <taxon>Ecdysozoa</taxon>
        <taxon>Arthropoda</taxon>
        <taxon>Hexapoda</taxon>
        <taxon>Insecta</taxon>
        <taxon>Pterygota</taxon>
        <taxon>Neoptera</taxon>
        <taxon>Endopterygota</taxon>
        <taxon>Lepidoptera</taxon>
        <taxon>Glossata</taxon>
        <taxon>Ditrysia</taxon>
        <taxon>Tineoidea</taxon>
        <taxon>Psychidae</taxon>
        <taxon>Oiketicinae</taxon>
        <taxon>Eumeta</taxon>
    </lineage>
</organism>
<evidence type="ECO:0000313" key="2">
    <source>
        <dbReference type="EMBL" id="GBP08342.1"/>
    </source>
</evidence>
<keyword evidence="3" id="KW-1185">Reference proteome</keyword>
<feature type="region of interest" description="Disordered" evidence="1">
    <location>
        <begin position="1"/>
        <end position="44"/>
    </location>
</feature>
<evidence type="ECO:0000313" key="3">
    <source>
        <dbReference type="Proteomes" id="UP000299102"/>
    </source>
</evidence>
<gene>
    <name evidence="2" type="ORF">EVAR_78811_1</name>
</gene>
<dbReference type="AlphaFoldDB" id="A0A4C1T1P8"/>